<keyword evidence="1" id="KW-0812">Transmembrane</keyword>
<evidence type="ECO:0000259" key="2">
    <source>
        <dbReference type="Pfam" id="PF05257"/>
    </source>
</evidence>
<protein>
    <recommendedName>
        <fullName evidence="2">Peptidase C51 domain-containing protein</fullName>
    </recommendedName>
</protein>
<keyword evidence="1" id="KW-0472">Membrane</keyword>
<feature type="transmembrane region" description="Helical" evidence="1">
    <location>
        <begin position="7"/>
        <end position="29"/>
    </location>
</feature>
<dbReference type="Proteomes" id="UP000287188">
    <property type="component" value="Unassembled WGS sequence"/>
</dbReference>
<dbReference type="EMBL" id="BIFS01000001">
    <property type="protein sequence ID" value="GCE20909.1"/>
    <property type="molecule type" value="Genomic_DNA"/>
</dbReference>
<proteinExistence type="predicted"/>
<dbReference type="Pfam" id="PF05257">
    <property type="entry name" value="CHAP"/>
    <property type="match status" value="1"/>
</dbReference>
<dbReference type="InterPro" id="IPR038765">
    <property type="entry name" value="Papain-like_cys_pep_sf"/>
</dbReference>
<gene>
    <name evidence="3" type="ORF">KDK_47090</name>
</gene>
<dbReference type="SUPFAM" id="SSF54001">
    <property type="entry name" value="Cysteine proteinases"/>
    <property type="match status" value="1"/>
</dbReference>
<dbReference type="RefSeq" id="WP_126552499.1">
    <property type="nucleotide sequence ID" value="NZ_BIFS01000001.1"/>
</dbReference>
<evidence type="ECO:0000313" key="4">
    <source>
        <dbReference type="Proteomes" id="UP000287188"/>
    </source>
</evidence>
<comment type="caution">
    <text evidence="3">The sequence shown here is derived from an EMBL/GenBank/DDBJ whole genome shotgun (WGS) entry which is preliminary data.</text>
</comment>
<dbReference type="OrthoDB" id="162811at2"/>
<dbReference type="AlphaFoldDB" id="A0A402APF3"/>
<dbReference type="InterPro" id="IPR007921">
    <property type="entry name" value="CHAP_dom"/>
</dbReference>
<evidence type="ECO:0000313" key="3">
    <source>
        <dbReference type="EMBL" id="GCE20909.1"/>
    </source>
</evidence>
<organism evidence="3 4">
    <name type="scientific">Dictyobacter kobayashii</name>
    <dbReference type="NCBI Taxonomy" id="2014872"/>
    <lineage>
        <taxon>Bacteria</taxon>
        <taxon>Bacillati</taxon>
        <taxon>Chloroflexota</taxon>
        <taxon>Ktedonobacteria</taxon>
        <taxon>Ktedonobacterales</taxon>
        <taxon>Dictyobacteraceae</taxon>
        <taxon>Dictyobacter</taxon>
    </lineage>
</organism>
<keyword evidence="1" id="KW-1133">Transmembrane helix</keyword>
<reference evidence="4" key="1">
    <citation type="submission" date="2018-12" db="EMBL/GenBank/DDBJ databases">
        <title>Tengunoibacter tsumagoiensis gen. nov., sp. nov., Dictyobacter kobayashii sp. nov., D. alpinus sp. nov., and D. joshuensis sp. nov. and description of Dictyobacteraceae fam. nov. within the order Ktedonobacterales isolated from Tengu-no-mugimeshi.</title>
        <authorList>
            <person name="Wang C.M."/>
            <person name="Zheng Y."/>
            <person name="Sakai Y."/>
            <person name="Toyoda A."/>
            <person name="Minakuchi Y."/>
            <person name="Abe K."/>
            <person name="Yokota A."/>
            <person name="Yabe S."/>
        </authorList>
    </citation>
    <scope>NUCLEOTIDE SEQUENCE [LARGE SCALE GENOMIC DNA]</scope>
    <source>
        <strain evidence="4">Uno11</strain>
    </source>
</reference>
<sequence length="227" mass="24954">MKSFRRAFGCCTIIFFFLLIVVVISYGTLTTIALQGEVNTSPTPVIGHSNNAVVQMAVKMAQHLHCQPDPKLGLDCNDPRLGIALDAWYDAGFPQEVIQWAAVHCPGCAAWENGNFQCVVFVIASYINVRPLPIVNENANQFWNLFAHRPGWIESQQPLPGDIMTWAGGPFGHVSIVLAADAQSITFAQANAQMPIQTLPRNRDGSVNTHNGYWDAFTVQGFIRPVS</sequence>
<evidence type="ECO:0000256" key="1">
    <source>
        <dbReference type="SAM" id="Phobius"/>
    </source>
</evidence>
<name>A0A402APF3_9CHLR</name>
<feature type="domain" description="Peptidase C51" evidence="2">
    <location>
        <begin position="115"/>
        <end position="191"/>
    </location>
</feature>
<accession>A0A402APF3</accession>
<dbReference type="Gene3D" id="3.90.1720.10">
    <property type="entry name" value="endopeptidase domain like (from Nostoc punctiforme)"/>
    <property type="match status" value="1"/>
</dbReference>
<keyword evidence="4" id="KW-1185">Reference proteome</keyword>